<comment type="caution">
    <text evidence="2">The sequence shown here is derived from an EMBL/GenBank/DDBJ whole genome shotgun (WGS) entry which is preliminary data.</text>
</comment>
<evidence type="ECO:0000259" key="1">
    <source>
        <dbReference type="Pfam" id="PF18863"/>
    </source>
</evidence>
<name>A0A074MG66_ERYLO</name>
<evidence type="ECO:0000313" key="3">
    <source>
        <dbReference type="Proteomes" id="UP000027647"/>
    </source>
</evidence>
<evidence type="ECO:0000313" key="2">
    <source>
        <dbReference type="EMBL" id="KEO91800.1"/>
    </source>
</evidence>
<protein>
    <recommendedName>
        <fullName evidence="1">HEPN AbiJ-N-terminal domain-containing protein</fullName>
    </recommendedName>
</protein>
<feature type="domain" description="HEPN AbiJ-N-terminal" evidence="1">
    <location>
        <begin position="7"/>
        <end position="145"/>
    </location>
</feature>
<sequence length="263" mass="28766">MRSSIMFSKRHGFATVPPIQFRHDAPGGLRHAVIQAAYEHLSYSQIRTSICRTLYLVPNQGNWSEIPNIRDEVEDIIQGVEWYQVYDVIEGLVVFIEGTIGYAATEGFADRVNMIFSDTGAGWQFVAGDGIIIRGDGDFEEAVASSRDSLLQTGYDVAAKEIKEALGDLSRRPDPDLTGAVHHALGALEATARYITGSNDGLAKLASQIGLPKPLDQALEKMWGFASNSGRHVSPTNQPTPQQAQLIVHLSSAYCRYLADTSK</sequence>
<dbReference type="eggNOG" id="ENOG502Z8SI">
    <property type="taxonomic scope" value="Bacteria"/>
</dbReference>
<gene>
    <name evidence="2" type="ORF">EH31_03765</name>
</gene>
<accession>A0A074MG66</accession>
<dbReference type="EMBL" id="JMIW01000001">
    <property type="protein sequence ID" value="KEO91800.1"/>
    <property type="molecule type" value="Genomic_DNA"/>
</dbReference>
<dbReference type="Proteomes" id="UP000027647">
    <property type="component" value="Unassembled WGS sequence"/>
</dbReference>
<dbReference type="Pfam" id="PF18863">
    <property type="entry name" value="AbiJ_NTD4"/>
    <property type="match status" value="1"/>
</dbReference>
<keyword evidence="3" id="KW-1185">Reference proteome</keyword>
<proteinExistence type="predicted"/>
<dbReference type="InterPro" id="IPR049503">
    <property type="entry name" value="AbiJ_NTD4"/>
</dbReference>
<dbReference type="AlphaFoldDB" id="A0A074MG66"/>
<reference evidence="2 3" key="1">
    <citation type="submission" date="2014-04" db="EMBL/GenBank/DDBJ databases">
        <title>A comprehensive comparison of genomes of Erythrobacter spp. strains.</title>
        <authorList>
            <person name="Zheng Q."/>
        </authorList>
    </citation>
    <scope>NUCLEOTIDE SEQUENCE [LARGE SCALE GENOMIC DNA]</scope>
    <source>
        <strain evidence="2 3">DSM 6997</strain>
    </source>
</reference>
<organism evidence="2 3">
    <name type="scientific">Erythrobacter longus</name>
    <dbReference type="NCBI Taxonomy" id="1044"/>
    <lineage>
        <taxon>Bacteria</taxon>
        <taxon>Pseudomonadati</taxon>
        <taxon>Pseudomonadota</taxon>
        <taxon>Alphaproteobacteria</taxon>
        <taxon>Sphingomonadales</taxon>
        <taxon>Erythrobacteraceae</taxon>
        <taxon>Erythrobacter/Porphyrobacter group</taxon>
        <taxon>Erythrobacter</taxon>
    </lineage>
</organism>